<dbReference type="AlphaFoldDB" id="A0A4Z0LXB8"/>
<dbReference type="Pfam" id="PF13401">
    <property type="entry name" value="AAA_22"/>
    <property type="match status" value="1"/>
</dbReference>
<dbReference type="RefSeq" id="WP_135445918.1">
    <property type="nucleotide sequence ID" value="NZ_SRLE01000012.1"/>
</dbReference>
<keyword evidence="3" id="KW-1185">Reference proteome</keyword>
<protein>
    <submittedName>
        <fullName evidence="2">DUF2075 domain-containing protein</fullName>
    </submittedName>
</protein>
<dbReference type="Proteomes" id="UP000298050">
    <property type="component" value="Unassembled WGS sequence"/>
</dbReference>
<accession>A0A4Z0LXB8</accession>
<dbReference type="EMBL" id="SRLE01000012">
    <property type="protein sequence ID" value="TGD71874.1"/>
    <property type="molecule type" value="Genomic_DNA"/>
</dbReference>
<dbReference type="InterPro" id="IPR049945">
    <property type="entry name" value="AAA_22"/>
</dbReference>
<dbReference type="InterPro" id="IPR052026">
    <property type="entry name" value="ExeA_AAA_ATPase_DNA-bind"/>
</dbReference>
<dbReference type="OrthoDB" id="9780149at2"/>
<sequence length="308" mass="34167">MYLEHYGLTVRPFSLNPDPAFLYLSSQHSLAYHMLVYGLRDQPGITVVTGEVGSGKTTLLRHLLDQHDQDDLVVGLLADTDEDTAEALHQWVAMSFGLDHTGDKITIKRRLQDFLINNYAKGKSTVLIVDEAQNLSAKSLEQVRLLNNINSGGDELLKIFLVGQPELLRKLESPELMQLAQRVMVEFHLGALNAEDVVEYIRHRLRVAGADHDIFDRPAMYAIYYLGAGVPRLINTLCDYALLYGFSKGLTQLQVDAVVAAASGRRLGAVHSATPDTPEMTHALEYVLQSTGIDLSRLVRRMPSQTAG</sequence>
<dbReference type="SMART" id="SM00382">
    <property type="entry name" value="AAA"/>
    <property type="match status" value="1"/>
</dbReference>
<evidence type="ECO:0000313" key="3">
    <source>
        <dbReference type="Proteomes" id="UP000298050"/>
    </source>
</evidence>
<dbReference type="SUPFAM" id="SSF52540">
    <property type="entry name" value="P-loop containing nucleoside triphosphate hydrolases"/>
    <property type="match status" value="1"/>
</dbReference>
<evidence type="ECO:0000313" key="2">
    <source>
        <dbReference type="EMBL" id="TGD71874.1"/>
    </source>
</evidence>
<dbReference type="Gene3D" id="3.40.50.300">
    <property type="entry name" value="P-loop containing nucleotide triphosphate hydrolases"/>
    <property type="match status" value="1"/>
</dbReference>
<feature type="domain" description="AAA+ ATPase" evidence="1">
    <location>
        <begin position="42"/>
        <end position="195"/>
    </location>
</feature>
<dbReference type="InterPro" id="IPR003593">
    <property type="entry name" value="AAA+_ATPase"/>
</dbReference>
<reference evidence="2 3" key="1">
    <citation type="submission" date="2019-04" db="EMBL/GenBank/DDBJ databases">
        <title>Taxonomy of novel Haliea sp. from mangrove soil of West Coast of India.</title>
        <authorList>
            <person name="Verma A."/>
            <person name="Kumar P."/>
            <person name="Krishnamurthi S."/>
        </authorList>
    </citation>
    <scope>NUCLEOTIDE SEQUENCE [LARGE SCALE GENOMIC DNA]</scope>
    <source>
        <strain evidence="2 3">SAOS-164</strain>
    </source>
</reference>
<name>A0A4Z0LXB8_9GAMM</name>
<organism evidence="2 3">
    <name type="scientific">Mangrovimicrobium sediminis</name>
    <dbReference type="NCBI Taxonomy" id="2562682"/>
    <lineage>
        <taxon>Bacteria</taxon>
        <taxon>Pseudomonadati</taxon>
        <taxon>Pseudomonadota</taxon>
        <taxon>Gammaproteobacteria</taxon>
        <taxon>Cellvibrionales</taxon>
        <taxon>Halieaceae</taxon>
        <taxon>Mangrovimicrobium</taxon>
    </lineage>
</organism>
<evidence type="ECO:0000259" key="1">
    <source>
        <dbReference type="SMART" id="SM00382"/>
    </source>
</evidence>
<dbReference type="PANTHER" id="PTHR35894:SF5">
    <property type="entry name" value="MU-LIKE PROPHAGE FLUMU DNA TRANSPOSITION PROTEIN B"/>
    <property type="match status" value="1"/>
</dbReference>
<dbReference type="GO" id="GO:0016887">
    <property type="term" value="F:ATP hydrolysis activity"/>
    <property type="evidence" value="ECO:0007669"/>
    <property type="project" value="InterPro"/>
</dbReference>
<comment type="caution">
    <text evidence="2">The sequence shown here is derived from an EMBL/GenBank/DDBJ whole genome shotgun (WGS) entry which is preliminary data.</text>
</comment>
<proteinExistence type="predicted"/>
<dbReference type="InterPro" id="IPR027417">
    <property type="entry name" value="P-loop_NTPase"/>
</dbReference>
<dbReference type="PANTHER" id="PTHR35894">
    <property type="entry name" value="GENERAL SECRETION PATHWAY PROTEIN A-RELATED"/>
    <property type="match status" value="1"/>
</dbReference>
<gene>
    <name evidence="2" type="ORF">E4634_17340</name>
</gene>